<gene>
    <name evidence="1" type="ORF">MGWOODY_Smn2563</name>
</gene>
<dbReference type="AlphaFoldDB" id="A0A160TMV4"/>
<organism evidence="1">
    <name type="scientific">hydrothermal vent metagenome</name>
    <dbReference type="NCBI Taxonomy" id="652676"/>
    <lineage>
        <taxon>unclassified sequences</taxon>
        <taxon>metagenomes</taxon>
        <taxon>ecological metagenomes</taxon>
    </lineage>
</organism>
<accession>A0A160TMV4</accession>
<name>A0A160TMV4_9ZZZZ</name>
<evidence type="ECO:0000313" key="1">
    <source>
        <dbReference type="EMBL" id="CUS46585.1"/>
    </source>
</evidence>
<sequence length="59" mass="6777">MLKLWSEVMREILRISPFAASAFENLGVGREQLLCAGSIKALDRLLILFENRPNRYGLR</sequence>
<protein>
    <submittedName>
        <fullName evidence="1">Uncharacterized protein</fullName>
    </submittedName>
</protein>
<proteinExistence type="predicted"/>
<reference evidence="1" key="1">
    <citation type="submission" date="2015-10" db="EMBL/GenBank/DDBJ databases">
        <authorList>
            <person name="Gilbert D.G."/>
        </authorList>
    </citation>
    <scope>NUCLEOTIDE SEQUENCE</scope>
</reference>
<dbReference type="EMBL" id="CZQE01000379">
    <property type="protein sequence ID" value="CUS46585.1"/>
    <property type="molecule type" value="Genomic_DNA"/>
</dbReference>